<feature type="chain" id="PRO_5045818118" evidence="1">
    <location>
        <begin position="22"/>
        <end position="450"/>
    </location>
</feature>
<dbReference type="EMBL" id="CP098401">
    <property type="protein sequence ID" value="URW76874.1"/>
    <property type="molecule type" value="Genomic_DNA"/>
</dbReference>
<evidence type="ECO:0000256" key="1">
    <source>
        <dbReference type="SAM" id="SignalP"/>
    </source>
</evidence>
<organism evidence="3 4">
    <name type="scientific">Sphingomonas donggukensis</name>
    <dbReference type="NCBI Taxonomy" id="2949093"/>
    <lineage>
        <taxon>Bacteria</taxon>
        <taxon>Pseudomonadati</taxon>
        <taxon>Pseudomonadota</taxon>
        <taxon>Alphaproteobacteria</taxon>
        <taxon>Sphingomonadales</taxon>
        <taxon>Sphingomonadaceae</taxon>
        <taxon>Sphingomonas</taxon>
    </lineage>
</organism>
<dbReference type="SUPFAM" id="SSF48452">
    <property type="entry name" value="TPR-like"/>
    <property type="match status" value="1"/>
</dbReference>
<gene>
    <name evidence="3" type="ORF">M9980_06680</name>
</gene>
<reference evidence="3" key="1">
    <citation type="submission" date="2022-05" db="EMBL/GenBank/DDBJ databases">
        <title>Sphingomonas sp. strain RMG20 Genome sequencing and assembly.</title>
        <authorList>
            <person name="Kim I."/>
        </authorList>
    </citation>
    <scope>NUCLEOTIDE SEQUENCE</scope>
    <source>
        <strain evidence="3">RMG20</strain>
    </source>
</reference>
<evidence type="ECO:0000313" key="4">
    <source>
        <dbReference type="Proteomes" id="UP001055580"/>
    </source>
</evidence>
<dbReference type="Pfam" id="PF14559">
    <property type="entry name" value="TPR_19"/>
    <property type="match status" value="1"/>
</dbReference>
<feature type="signal peptide" evidence="1">
    <location>
        <begin position="1"/>
        <end position="21"/>
    </location>
</feature>
<keyword evidence="1" id="KW-0732">Signal</keyword>
<name>A0ABY4TWT1_9SPHN</name>
<dbReference type="Proteomes" id="UP001055580">
    <property type="component" value="Chromosome"/>
</dbReference>
<dbReference type="RefSeq" id="WP_250754636.1">
    <property type="nucleotide sequence ID" value="NZ_CP098401.1"/>
</dbReference>
<sequence>MRRFVVAALLLGVSVATPAAAQHRAKCSLGTCQVRLTPEQLLAQAEALVRERRFDEAAPLIAALSQAPGMKLQSRFLEGYSASERGDYARAATTFKAILSDDPNQTRVRLELARAMLGLGQMGSADRQFRLAEQSGELPPDIAAAIRGARQVIRSKRAWRLDVDLGIAPDSNINNATAADRINVNFGDTTLPVALDGNARAKSGTGVNAAVSAGLRLPVAPNTSALLGLDANGTEYAGGMFDDYLVQGTAGAEQRLSEKASVSLEGVAAQRWFGGRVASRQFGARGGTQLMFSPSKRLGIQFDARHTDAAFDDQYSGWQAGLYVTGEKAVARILVASLGGFARRDWLNAAAYSSSEFGATAGLGGELPYGVNFGVTATVSHASYDAPVTFFSLDRRRDWRYSARATLGYRKLRVLGFSPQLTLSYARNASNIDYYATDRVRMRFGLARYF</sequence>
<dbReference type="InterPro" id="IPR011990">
    <property type="entry name" value="TPR-like_helical_dom_sf"/>
</dbReference>
<evidence type="ECO:0000313" key="3">
    <source>
        <dbReference type="EMBL" id="URW76874.1"/>
    </source>
</evidence>
<evidence type="ECO:0000259" key="2">
    <source>
        <dbReference type="Pfam" id="PF04575"/>
    </source>
</evidence>
<proteinExistence type="predicted"/>
<keyword evidence="3" id="KW-0449">Lipoprotein</keyword>
<dbReference type="Gene3D" id="1.25.40.10">
    <property type="entry name" value="Tetratricopeptide repeat domain"/>
    <property type="match status" value="1"/>
</dbReference>
<feature type="domain" description="Surface lipoprotein assembly modifier C-terminal" evidence="2">
    <location>
        <begin position="159"/>
        <end position="450"/>
    </location>
</feature>
<dbReference type="InterPro" id="IPR007655">
    <property type="entry name" value="Slam_C"/>
</dbReference>
<keyword evidence="4" id="KW-1185">Reference proteome</keyword>
<accession>A0ABY4TWT1</accession>
<protein>
    <submittedName>
        <fullName evidence="3">Surface lipoprotein assembly modifier</fullName>
    </submittedName>
</protein>
<dbReference type="Pfam" id="PF04575">
    <property type="entry name" value="SlipAM"/>
    <property type="match status" value="1"/>
</dbReference>